<feature type="compositionally biased region" description="Basic and acidic residues" evidence="2">
    <location>
        <begin position="49"/>
        <end position="62"/>
    </location>
</feature>
<protein>
    <recommendedName>
        <fullName evidence="3">RFX-type winged-helix domain-containing protein</fullName>
    </recommendedName>
</protein>
<dbReference type="OrthoDB" id="10069709at2759"/>
<feature type="compositionally biased region" description="Basic and acidic residues" evidence="2">
    <location>
        <begin position="23"/>
        <end position="39"/>
    </location>
</feature>
<dbReference type="GO" id="GO:0000981">
    <property type="term" value="F:DNA-binding transcription factor activity, RNA polymerase II-specific"/>
    <property type="evidence" value="ECO:0007669"/>
    <property type="project" value="TreeGrafter"/>
</dbReference>
<feature type="compositionally biased region" description="Basic residues" evidence="2">
    <location>
        <begin position="704"/>
        <end position="713"/>
    </location>
</feature>
<proteinExistence type="predicted"/>
<evidence type="ECO:0000259" key="3">
    <source>
        <dbReference type="PROSITE" id="PS51526"/>
    </source>
</evidence>
<gene>
    <name evidence="4" type="primary">RvY_11304-1</name>
    <name evidence="4" type="synonym">RvY_11304.1</name>
    <name evidence="4" type="ORF">RvY_11304</name>
</gene>
<dbReference type="InterPro" id="IPR003150">
    <property type="entry name" value="DNA-bd_RFX"/>
</dbReference>
<organism evidence="4 5">
    <name type="scientific">Ramazzottius varieornatus</name>
    <name type="common">Water bear</name>
    <name type="synonym">Tardigrade</name>
    <dbReference type="NCBI Taxonomy" id="947166"/>
    <lineage>
        <taxon>Eukaryota</taxon>
        <taxon>Metazoa</taxon>
        <taxon>Ecdysozoa</taxon>
        <taxon>Tardigrada</taxon>
        <taxon>Eutardigrada</taxon>
        <taxon>Parachela</taxon>
        <taxon>Hypsibioidea</taxon>
        <taxon>Ramazzottiidae</taxon>
        <taxon>Ramazzottius</taxon>
    </lineage>
</organism>
<dbReference type="InterPro" id="IPR057321">
    <property type="entry name" value="RFX1-4/6/8-like_BCD"/>
</dbReference>
<sequence length="713" mass="80206">MGDRILTRSADKSKRLLSGSPSRADDGTELEAEKSKKSETGSTAKRAKHEPNEETPRLKDIEPVDPDEGQPSESIKQLFLRRQPRRFAHTKCFSNGVADRATADWLKEHFHTKRGSLVPKGFLCDRYEEFCQVTGRKPMNNATLGRFIRGVFRGLETRRLGARQQSRYFYNNLGVKPTSSYVQLMKAEKRPSYVRRNRVKTSQEKARNDSDPLDDAEFPRRLESTFSSAAFPVYAPDIMHRRTQAARLRLSNTKISKKTSLNEVLSQLDAAGYADVMAFAEVCTAGVEEFNEGFRKSFGESEMATKHLAFVVDLSAHFMEVFRSVVKFDFESIPTLIKSFWETAVEAYKTELEDAAAQSFVEKFSLEMHEKLLGILLEEFKKSPPHTHDYLVLVLSHLTSNYAENVAQLLGLLSVKLHNELLRIVLSFCTCLQEGLRLQSLTVFSQQVLDNERASFVLRKSIGGVFEAGISDDPLVCSLPFCGIFQAGLRCLGRLSDDGSPTDWVRMCQEQVDDLVDREKTENVHDCLQQLRKLKRDWITFLTVSQQYNVDVENSPEGSNIIQGMFDFLVSVVGYSIDVAVQKRLGLTSLQFCLKKAVVEENVSKKPDATEPFSSWWPSFVKAACENEPEAVAEDIGGKEEASSVGKDEKVEDVVDIQPVEEGRAETVADKKGVEDGEDRMVPEVPSTSNKNDDAGVRVSNRAGKGRNRWLQT</sequence>
<dbReference type="EMBL" id="BDGG01000006">
    <property type="protein sequence ID" value="GAV00461.1"/>
    <property type="molecule type" value="Genomic_DNA"/>
</dbReference>
<accession>A0A1D1VHR3</accession>
<dbReference type="Pfam" id="PF02257">
    <property type="entry name" value="RFX_DNA_binding"/>
    <property type="match status" value="1"/>
</dbReference>
<evidence type="ECO:0000313" key="4">
    <source>
        <dbReference type="EMBL" id="GAV00461.1"/>
    </source>
</evidence>
<dbReference type="PANTHER" id="PTHR12619:SF5">
    <property type="entry name" value="TRANSCRIPTION FACTOR RFX4"/>
    <property type="match status" value="1"/>
</dbReference>
<evidence type="ECO:0000256" key="1">
    <source>
        <dbReference type="ARBA" id="ARBA00023125"/>
    </source>
</evidence>
<feature type="region of interest" description="Disordered" evidence="2">
    <location>
        <begin position="634"/>
        <end position="713"/>
    </location>
</feature>
<dbReference type="PROSITE" id="PS51526">
    <property type="entry name" value="RFX_DBD"/>
    <property type="match status" value="1"/>
</dbReference>
<dbReference type="Proteomes" id="UP000186922">
    <property type="component" value="Unassembled WGS sequence"/>
</dbReference>
<dbReference type="InterPro" id="IPR036388">
    <property type="entry name" value="WH-like_DNA-bd_sf"/>
</dbReference>
<reference evidence="4 5" key="1">
    <citation type="journal article" date="2016" name="Nat. Commun.">
        <title>Extremotolerant tardigrade genome and improved radiotolerance of human cultured cells by tardigrade-unique protein.</title>
        <authorList>
            <person name="Hashimoto T."/>
            <person name="Horikawa D.D."/>
            <person name="Saito Y."/>
            <person name="Kuwahara H."/>
            <person name="Kozuka-Hata H."/>
            <person name="Shin-I T."/>
            <person name="Minakuchi Y."/>
            <person name="Ohishi K."/>
            <person name="Motoyama A."/>
            <person name="Aizu T."/>
            <person name="Enomoto A."/>
            <person name="Kondo K."/>
            <person name="Tanaka S."/>
            <person name="Hara Y."/>
            <person name="Koshikawa S."/>
            <person name="Sagara H."/>
            <person name="Miura T."/>
            <person name="Yokobori S."/>
            <person name="Miyagawa K."/>
            <person name="Suzuki Y."/>
            <person name="Kubo T."/>
            <person name="Oyama M."/>
            <person name="Kohara Y."/>
            <person name="Fujiyama A."/>
            <person name="Arakawa K."/>
            <person name="Katayama T."/>
            <person name="Toyoda A."/>
            <person name="Kunieda T."/>
        </authorList>
    </citation>
    <scope>NUCLEOTIDE SEQUENCE [LARGE SCALE GENOMIC DNA]</scope>
    <source>
        <strain evidence="4 5">YOKOZUNA-1</strain>
    </source>
</reference>
<keyword evidence="1" id="KW-0238">DNA-binding</keyword>
<dbReference type="Pfam" id="PF25340">
    <property type="entry name" value="BCD_RFX"/>
    <property type="match status" value="1"/>
</dbReference>
<dbReference type="GO" id="GO:0000978">
    <property type="term" value="F:RNA polymerase II cis-regulatory region sequence-specific DNA binding"/>
    <property type="evidence" value="ECO:0007669"/>
    <property type="project" value="TreeGrafter"/>
</dbReference>
<dbReference type="InterPro" id="IPR039779">
    <property type="entry name" value="RFX-like"/>
</dbReference>
<comment type="caution">
    <text evidence="4">The sequence shown here is derived from an EMBL/GenBank/DDBJ whole genome shotgun (WGS) entry which is preliminary data.</text>
</comment>
<feature type="domain" description="RFX-type winged-helix" evidence="3">
    <location>
        <begin position="102"/>
        <end position="179"/>
    </location>
</feature>
<feature type="compositionally biased region" description="Basic and acidic residues" evidence="2">
    <location>
        <begin position="1"/>
        <end position="14"/>
    </location>
</feature>
<dbReference type="InterPro" id="IPR036390">
    <property type="entry name" value="WH_DNA-bd_sf"/>
</dbReference>
<dbReference type="PANTHER" id="PTHR12619">
    <property type="entry name" value="RFX TRANSCRIPTION FACTOR FAMILY"/>
    <property type="match status" value="1"/>
</dbReference>
<feature type="compositionally biased region" description="Basic and acidic residues" evidence="2">
    <location>
        <begin position="201"/>
        <end position="210"/>
    </location>
</feature>
<dbReference type="Gene3D" id="1.10.10.10">
    <property type="entry name" value="Winged helix-like DNA-binding domain superfamily/Winged helix DNA-binding domain"/>
    <property type="match status" value="1"/>
</dbReference>
<feature type="region of interest" description="Disordered" evidence="2">
    <location>
        <begin position="1"/>
        <end position="72"/>
    </location>
</feature>
<keyword evidence="5" id="KW-1185">Reference proteome</keyword>
<name>A0A1D1VHR3_RAMVA</name>
<dbReference type="SUPFAM" id="SSF46785">
    <property type="entry name" value="Winged helix' DNA-binding domain"/>
    <property type="match status" value="1"/>
</dbReference>
<feature type="compositionally biased region" description="Basic and acidic residues" evidence="2">
    <location>
        <begin position="636"/>
        <end position="653"/>
    </location>
</feature>
<evidence type="ECO:0000313" key="5">
    <source>
        <dbReference type="Proteomes" id="UP000186922"/>
    </source>
</evidence>
<dbReference type="AlphaFoldDB" id="A0A1D1VHR3"/>
<feature type="compositionally biased region" description="Basic and acidic residues" evidence="2">
    <location>
        <begin position="661"/>
        <end position="682"/>
    </location>
</feature>
<feature type="region of interest" description="Disordered" evidence="2">
    <location>
        <begin position="193"/>
        <end position="214"/>
    </location>
</feature>
<evidence type="ECO:0000256" key="2">
    <source>
        <dbReference type="SAM" id="MobiDB-lite"/>
    </source>
</evidence>
<dbReference type="STRING" id="947166.A0A1D1VHR3"/>